<dbReference type="PANTHER" id="PTHR26379">
    <property type="entry name" value="BTB/POZ AND MATH DOMAIN-CONTAINING PROTEIN 1"/>
    <property type="match status" value="1"/>
</dbReference>
<evidence type="ECO:0000256" key="1">
    <source>
        <dbReference type="ARBA" id="ARBA00004906"/>
    </source>
</evidence>
<dbReference type="NCBIfam" id="TIGR00756">
    <property type="entry name" value="PPR"/>
    <property type="match status" value="2"/>
</dbReference>
<sequence length="516" mass="57725">MANFMFIQDPEIPNLTASTSKNVIINGSHNLQIQGFSTTKGMGVGKYISSDTFFVGGHCWKVHFYPDGYRKVDESGQVDVSCYMGLVSDSKNVRYFYELALLDQHTNKWYSRVSNFKNMHKAGTYSSQSVMSKDRELMRGYLSFYKRTELEASQFVKDDCLTIQCTVGVVKTSMDSPKTFAQLPDLGQFYGQLLDSKEGSDVSFKVEGEIFYAHKLILSTRSPVFKAQFFGPLKEKKNRCIKIEEMHAPVFKTLLHFIYCDAIPDVGEALAGLDAKWVATTMTQHLLAAADRYGIERLKSLCELRLCENIAIDTVAASLALAEQHACFQLKSTCLEFIGLTENLEAVMQTDGFKNLKENCPDVMNVLFKSVARLRDLSLISNGPALLNGYTYNFVINGCTKGGLYGDGEQVHGKVLRSGFCSNVHVGTSLVDFYIKCGGDDFVVKAKPVFNEMTDKYVVSWNFLLLGCFRCGGLDYAQRLFDEGPERSVVSFTTMIAGCLQNGRCKEALAFFCEMR</sequence>
<dbReference type="Gene3D" id="1.25.40.420">
    <property type="match status" value="1"/>
</dbReference>
<dbReference type="SUPFAM" id="SSF49599">
    <property type="entry name" value="TRAF domain-like"/>
    <property type="match status" value="1"/>
</dbReference>
<evidence type="ECO:0000259" key="6">
    <source>
        <dbReference type="PROSITE" id="PS50144"/>
    </source>
</evidence>
<dbReference type="InterPro" id="IPR011990">
    <property type="entry name" value="TPR-like_helical_dom_sf"/>
</dbReference>
<dbReference type="Gene3D" id="1.25.40.10">
    <property type="entry name" value="Tetratricopeptide repeat domain"/>
    <property type="match status" value="1"/>
</dbReference>
<comment type="caution">
    <text evidence="7">The sequence shown here is derived from an EMBL/GenBank/DDBJ whole genome shotgun (WGS) entry which is preliminary data.</text>
</comment>
<dbReference type="InterPro" id="IPR002885">
    <property type="entry name" value="PPR_rpt"/>
</dbReference>
<dbReference type="PROSITE" id="PS50097">
    <property type="entry name" value="BTB"/>
    <property type="match status" value="1"/>
</dbReference>
<evidence type="ECO:0000259" key="5">
    <source>
        <dbReference type="PROSITE" id="PS50097"/>
    </source>
</evidence>
<dbReference type="InterPro" id="IPR000210">
    <property type="entry name" value="BTB/POZ_dom"/>
</dbReference>
<dbReference type="InterPro" id="IPR008974">
    <property type="entry name" value="TRAF-like"/>
</dbReference>
<dbReference type="Pfam" id="PF24570">
    <property type="entry name" value="BACK_BPM_SPOP"/>
    <property type="match status" value="1"/>
</dbReference>
<feature type="domain" description="BTB" evidence="5">
    <location>
        <begin position="200"/>
        <end position="263"/>
    </location>
</feature>
<dbReference type="Gene3D" id="2.60.210.10">
    <property type="entry name" value="Apoptosis, Tumor Necrosis Factor Receptor Associated Protein 2, Chain A"/>
    <property type="match status" value="1"/>
</dbReference>
<dbReference type="Pfam" id="PF01535">
    <property type="entry name" value="PPR"/>
    <property type="match status" value="3"/>
</dbReference>
<comment type="pathway">
    <text evidence="1">Protein modification; protein ubiquitination.</text>
</comment>
<evidence type="ECO:0000256" key="2">
    <source>
        <dbReference type="ARBA" id="ARBA00010846"/>
    </source>
</evidence>
<dbReference type="Pfam" id="PF22486">
    <property type="entry name" value="MATH_2"/>
    <property type="match status" value="1"/>
</dbReference>
<dbReference type="InterPro" id="IPR011333">
    <property type="entry name" value="SKP1/BTB/POZ_sf"/>
</dbReference>
<name>A0ABR0DQ29_9LAMI</name>
<dbReference type="PROSITE" id="PS51375">
    <property type="entry name" value="PPR"/>
    <property type="match status" value="2"/>
</dbReference>
<feature type="repeat" description="PPR" evidence="4">
    <location>
        <begin position="488"/>
        <end position="516"/>
    </location>
</feature>
<keyword evidence="3" id="KW-0677">Repeat</keyword>
<evidence type="ECO:0000313" key="8">
    <source>
        <dbReference type="Proteomes" id="UP001291926"/>
    </source>
</evidence>
<comment type="similarity">
    <text evidence="2">Belongs to the Tdpoz family.</text>
</comment>
<evidence type="ECO:0000256" key="3">
    <source>
        <dbReference type="ARBA" id="ARBA00022737"/>
    </source>
</evidence>
<keyword evidence="8" id="KW-1185">Reference proteome</keyword>
<evidence type="ECO:0000313" key="7">
    <source>
        <dbReference type="EMBL" id="KAK4491310.1"/>
    </source>
</evidence>
<proteinExistence type="inferred from homology"/>
<dbReference type="EMBL" id="JAYDYQ010001087">
    <property type="protein sequence ID" value="KAK4491310.1"/>
    <property type="molecule type" value="Genomic_DNA"/>
</dbReference>
<dbReference type="InterPro" id="IPR045005">
    <property type="entry name" value="BPM1-6"/>
</dbReference>
<protein>
    <submittedName>
        <fullName evidence="7">Uncharacterized protein</fullName>
    </submittedName>
</protein>
<dbReference type="Gene3D" id="3.30.710.10">
    <property type="entry name" value="Potassium Channel Kv1.1, Chain A"/>
    <property type="match status" value="1"/>
</dbReference>
<dbReference type="CDD" id="cd18280">
    <property type="entry name" value="BTB_POZ_BPM_plant"/>
    <property type="match status" value="1"/>
</dbReference>
<dbReference type="InterPro" id="IPR002083">
    <property type="entry name" value="MATH/TRAF_dom"/>
</dbReference>
<feature type="domain" description="MATH" evidence="6">
    <location>
        <begin position="26"/>
        <end position="167"/>
    </location>
</feature>
<dbReference type="Proteomes" id="UP001291926">
    <property type="component" value="Unassembled WGS sequence"/>
</dbReference>
<gene>
    <name evidence="7" type="ORF">RD792_002046</name>
</gene>
<reference evidence="7 8" key="1">
    <citation type="journal article" date="2023" name="bioRxiv">
        <title>Genome report: Whole genome sequence and annotation of Penstemon davidsonii.</title>
        <authorList>
            <person name="Ostevik K.L."/>
            <person name="Alabady M."/>
            <person name="Zhang M."/>
            <person name="Rausher M.D."/>
        </authorList>
    </citation>
    <scope>NUCLEOTIDE SEQUENCE [LARGE SCALE GENOMIC DNA]</scope>
    <source>
        <strain evidence="7">DNT005</strain>
        <tissue evidence="7">Whole leaf</tissue>
    </source>
</reference>
<dbReference type="PROSITE" id="PS50144">
    <property type="entry name" value="MATH"/>
    <property type="match status" value="1"/>
</dbReference>
<dbReference type="SUPFAM" id="SSF54695">
    <property type="entry name" value="POZ domain"/>
    <property type="match status" value="1"/>
</dbReference>
<dbReference type="Pfam" id="PF00651">
    <property type="entry name" value="BTB"/>
    <property type="match status" value="1"/>
</dbReference>
<dbReference type="CDD" id="cd00121">
    <property type="entry name" value="MATH"/>
    <property type="match status" value="1"/>
</dbReference>
<dbReference type="PANTHER" id="PTHR26379:SF187">
    <property type="entry name" value="OS07G0655300 PROTEIN"/>
    <property type="match status" value="1"/>
</dbReference>
<accession>A0ABR0DQ29</accession>
<dbReference type="SMART" id="SM00225">
    <property type="entry name" value="BTB"/>
    <property type="match status" value="1"/>
</dbReference>
<organism evidence="7 8">
    <name type="scientific">Penstemon davidsonii</name>
    <dbReference type="NCBI Taxonomy" id="160366"/>
    <lineage>
        <taxon>Eukaryota</taxon>
        <taxon>Viridiplantae</taxon>
        <taxon>Streptophyta</taxon>
        <taxon>Embryophyta</taxon>
        <taxon>Tracheophyta</taxon>
        <taxon>Spermatophyta</taxon>
        <taxon>Magnoliopsida</taxon>
        <taxon>eudicotyledons</taxon>
        <taxon>Gunneridae</taxon>
        <taxon>Pentapetalae</taxon>
        <taxon>asterids</taxon>
        <taxon>lamiids</taxon>
        <taxon>Lamiales</taxon>
        <taxon>Plantaginaceae</taxon>
        <taxon>Cheloneae</taxon>
        <taxon>Penstemon</taxon>
    </lineage>
</organism>
<dbReference type="InterPro" id="IPR056423">
    <property type="entry name" value="BACK_BPM_SPOP"/>
</dbReference>
<feature type="repeat" description="PPR" evidence="4">
    <location>
        <begin position="388"/>
        <end position="422"/>
    </location>
</feature>
<evidence type="ECO:0000256" key="4">
    <source>
        <dbReference type="PROSITE-ProRule" id="PRU00708"/>
    </source>
</evidence>